<accession>A0A3Q3FTQ5</accession>
<dbReference type="Ensembl" id="ENSLBET00000024536.1">
    <property type="protein sequence ID" value="ENSLBEP00000023317.1"/>
    <property type="gene ID" value="ENSLBEG00000017826.1"/>
</dbReference>
<evidence type="ECO:0000313" key="5">
    <source>
        <dbReference type="Proteomes" id="UP000261660"/>
    </source>
</evidence>
<keyword evidence="1" id="KW-0677">Repeat</keyword>
<evidence type="ECO:0000256" key="2">
    <source>
        <dbReference type="PROSITE-ProRule" id="PRU00117"/>
    </source>
</evidence>
<keyword evidence="2" id="KW-0694">RNA-binding</keyword>
<dbReference type="Gene3D" id="3.30.1370.10">
    <property type="entry name" value="K Homology domain, type 1"/>
    <property type="match status" value="4"/>
</dbReference>
<organism evidence="4 5">
    <name type="scientific">Labrus bergylta</name>
    <name type="common">ballan wrasse</name>
    <dbReference type="NCBI Taxonomy" id="56723"/>
    <lineage>
        <taxon>Eukaryota</taxon>
        <taxon>Metazoa</taxon>
        <taxon>Chordata</taxon>
        <taxon>Craniata</taxon>
        <taxon>Vertebrata</taxon>
        <taxon>Euteleostomi</taxon>
        <taxon>Actinopterygii</taxon>
        <taxon>Neopterygii</taxon>
        <taxon>Teleostei</taxon>
        <taxon>Neoteleostei</taxon>
        <taxon>Acanthomorphata</taxon>
        <taxon>Eupercaria</taxon>
        <taxon>Labriformes</taxon>
        <taxon>Labridae</taxon>
        <taxon>Labrus</taxon>
    </lineage>
</organism>
<dbReference type="PROSITE" id="PS50084">
    <property type="entry name" value="KH_TYPE_1"/>
    <property type="match status" value="4"/>
</dbReference>
<keyword evidence="5" id="KW-1185">Reference proteome</keyword>
<feature type="domain" description="K Homology" evidence="3">
    <location>
        <begin position="252"/>
        <end position="322"/>
    </location>
</feature>
<evidence type="ECO:0000256" key="1">
    <source>
        <dbReference type="ARBA" id="ARBA00022737"/>
    </source>
</evidence>
<name>A0A3Q3FTQ5_9LABR</name>
<dbReference type="InterPro" id="IPR004088">
    <property type="entry name" value="KH_dom_type_1"/>
</dbReference>
<feature type="domain" description="K Homology" evidence="3">
    <location>
        <begin position="349"/>
        <end position="422"/>
    </location>
</feature>
<dbReference type="Pfam" id="PF00013">
    <property type="entry name" value="KH_1"/>
    <property type="match status" value="4"/>
</dbReference>
<dbReference type="AlphaFoldDB" id="A0A3Q3FTQ5"/>
<dbReference type="InterPro" id="IPR004087">
    <property type="entry name" value="KH_dom"/>
</dbReference>
<reference evidence="4" key="2">
    <citation type="submission" date="2025-09" db="UniProtKB">
        <authorList>
            <consortium name="Ensembl"/>
        </authorList>
    </citation>
    <scope>IDENTIFICATION</scope>
</reference>
<dbReference type="Proteomes" id="UP000261660">
    <property type="component" value="Unplaced"/>
</dbReference>
<sequence length="519" mass="57036">MMMMAELVQGQASVAQPGTKDDFADTIRRVRQMGGDQLPNMNSSSPVLDPSLYGFGGQKRSLDNGGIDHVVISPRALATEDFKVPDKMVGFIIGKGGEQISRIQLESGCKIQIASDSGGMLDRPCTLTGSPENIEQAKRLLSEIVEQCRYGPGFHCDMDGNSSIQQILIPANKVGLVIGKGGETIKQLQERTGVQMIMIQDDPMPTGADKPLRITGDPHKVQQARELVVKLIRDKDQGDFRVGRADFGTKMGGSSLDVVVPRFAVGIIIGRNGEMIKKIQNDAGVRIQFKQDDGVSPDRVAQVMGQPDHCHHAVHLINELVQTAQERDGFGGMMGRRGRSDCNMGGPGGLQEVTYAVPADKCGLVIGKGGETIKNIKEQSRAHVELQRNPPPNTDPNVRIFSIREPLSSWKRLAKKYCPLIGVHIELCLFYISGPQTFMTGGWGTTFQIWQPQSQQDHSNKFKHKTYCSKTKCRNKQNTAGPGSQQTSNPDYSAWVDFYRQPMAYFNQGAQQTQAPDHF</sequence>
<dbReference type="GeneTree" id="ENSGT00940000156744"/>
<dbReference type="InterPro" id="IPR036612">
    <property type="entry name" value="KH_dom_type_1_sf"/>
</dbReference>
<evidence type="ECO:0000259" key="3">
    <source>
        <dbReference type="SMART" id="SM00322"/>
    </source>
</evidence>
<dbReference type="PANTHER" id="PTHR10288">
    <property type="entry name" value="KH DOMAIN CONTAINING RNA BINDING PROTEIN"/>
    <property type="match status" value="1"/>
</dbReference>
<reference evidence="4" key="1">
    <citation type="submission" date="2025-08" db="UniProtKB">
        <authorList>
            <consortium name="Ensembl"/>
        </authorList>
    </citation>
    <scope>IDENTIFICATION</scope>
</reference>
<dbReference type="SUPFAM" id="SSF54791">
    <property type="entry name" value="Eukaryotic type KH-domain (KH-domain type I)"/>
    <property type="match status" value="4"/>
</dbReference>
<proteinExistence type="predicted"/>
<dbReference type="FunFam" id="3.30.1370.10:FF:000060">
    <property type="entry name" value="Far upstream element binding protein 3"/>
    <property type="match status" value="1"/>
</dbReference>
<evidence type="ECO:0000313" key="4">
    <source>
        <dbReference type="Ensembl" id="ENSLBEP00000023317.1"/>
    </source>
</evidence>
<feature type="domain" description="K Homology" evidence="3">
    <location>
        <begin position="76"/>
        <end position="146"/>
    </location>
</feature>
<dbReference type="SMART" id="SM00322">
    <property type="entry name" value="KH"/>
    <property type="match status" value="4"/>
</dbReference>
<dbReference type="GO" id="GO:0003723">
    <property type="term" value="F:RNA binding"/>
    <property type="evidence" value="ECO:0007669"/>
    <property type="project" value="UniProtKB-UniRule"/>
</dbReference>
<protein>
    <submittedName>
        <fullName evidence="4">Far upstream element (FUSE) binding protein 3</fullName>
    </submittedName>
</protein>
<feature type="domain" description="K Homology" evidence="3">
    <location>
        <begin position="161"/>
        <end position="233"/>
    </location>
</feature>